<gene>
    <name evidence="2" type="ORF">DXX92_05685</name>
</gene>
<name>A0A3E0UDV3_9GAMM</name>
<evidence type="ECO:0000256" key="1">
    <source>
        <dbReference type="SAM" id="SignalP"/>
    </source>
</evidence>
<keyword evidence="1" id="KW-0732">Signal</keyword>
<evidence type="ECO:0000313" key="3">
    <source>
        <dbReference type="Proteomes" id="UP000256999"/>
    </source>
</evidence>
<sequence>MFKKTLLAMSLAGLSTAALAAPASLTANGTGVLVNGVNNAAVLVSAEGAVGATTFNISSNTLTYTLSDVADSSSVEAHDSLAVVRLTLTGASFNPATALDARVEAATNTADDDLEANTGVTYTAANVLEMPYDATATGLNDGDTITITGLVITPESVAAGAKVTAKLELVSSVGGAIIDSANADLTNVVSQFSTKVTTAFDATIDVTEDRELFTDGTSNDTIAVEVRSAKVDILPATTAAAVKTVTVNGDFSYLDADGDEKLDSDVTVTGATFAKDFQSFTMVTAATAFSGTAAQALPATVTINGSDDRVMTAQSYNVDIDFAYATAASVAAAYDENGKAAGSWGLNGTNVNVPYFPVGFGNLSSNVEVANASKVAGEITIDAIDNNGVVYAPVQLSQLAEGQTVTKISENDIVTAFGLTEGTKLSLNITVNAPSGVTVYPFYRENDVRTSLPTSQYRSVQCKATGSVSSTAYQADGTVVANTALTSAHTAVVNATTGSVNTSCTKDFN</sequence>
<feature type="chain" id="PRO_5017559947" evidence="1">
    <location>
        <begin position="21"/>
        <end position="509"/>
    </location>
</feature>
<dbReference type="CDD" id="cd22554">
    <property type="entry name" value="Slr4-like"/>
    <property type="match status" value="1"/>
</dbReference>
<dbReference type="EMBL" id="QUOV01000001">
    <property type="protein sequence ID" value="REL34894.1"/>
    <property type="molecule type" value="Genomic_DNA"/>
</dbReference>
<accession>A0A3E0UDV3</accession>
<comment type="caution">
    <text evidence="2">The sequence shown here is derived from an EMBL/GenBank/DDBJ whole genome shotgun (WGS) entry which is preliminary data.</text>
</comment>
<dbReference type="RefSeq" id="WP_115999569.1">
    <property type="nucleotide sequence ID" value="NZ_QUOV01000001.1"/>
</dbReference>
<dbReference type="Pfam" id="PF19526">
    <property type="entry name" value="Slr4"/>
    <property type="match status" value="1"/>
</dbReference>
<reference evidence="2 3" key="1">
    <citation type="submission" date="2018-08" db="EMBL/GenBank/DDBJ databases">
        <title>Thalassotalea euphylliae genome.</title>
        <authorList>
            <person name="Summers S."/>
            <person name="Rice S.A."/>
            <person name="Freckelton M.L."/>
            <person name="Nedved B.T."/>
            <person name="Hadfield M.G."/>
        </authorList>
    </citation>
    <scope>NUCLEOTIDE SEQUENCE [LARGE SCALE GENOMIC DNA]</scope>
    <source>
        <strain evidence="2 3">H2</strain>
    </source>
</reference>
<feature type="signal peptide" evidence="1">
    <location>
        <begin position="1"/>
        <end position="20"/>
    </location>
</feature>
<dbReference type="OrthoDB" id="6314526at2"/>
<organism evidence="2 3">
    <name type="scientific">Thalassotalea euphylliae</name>
    <dbReference type="NCBI Taxonomy" id="1655234"/>
    <lineage>
        <taxon>Bacteria</taxon>
        <taxon>Pseudomonadati</taxon>
        <taxon>Pseudomonadota</taxon>
        <taxon>Gammaproteobacteria</taxon>
        <taxon>Alteromonadales</taxon>
        <taxon>Colwelliaceae</taxon>
        <taxon>Thalassotalea</taxon>
    </lineage>
</organism>
<protein>
    <submittedName>
        <fullName evidence="2">Uncharacterized protein</fullName>
    </submittedName>
</protein>
<dbReference type="AlphaFoldDB" id="A0A3E0UDV3"/>
<proteinExistence type="predicted"/>
<evidence type="ECO:0000313" key="2">
    <source>
        <dbReference type="EMBL" id="REL34894.1"/>
    </source>
</evidence>
<dbReference type="Proteomes" id="UP000256999">
    <property type="component" value="Unassembled WGS sequence"/>
</dbReference>
<dbReference type="InterPro" id="IPR045689">
    <property type="entry name" value="Slr4"/>
</dbReference>